<dbReference type="RefSeq" id="WP_266013051.1">
    <property type="nucleotide sequence ID" value="NZ_JAPFQP010000003.1"/>
</dbReference>
<keyword evidence="2" id="KW-1185">Reference proteome</keyword>
<gene>
    <name evidence="1" type="ORF">OO016_09650</name>
</gene>
<evidence type="ECO:0000313" key="2">
    <source>
        <dbReference type="Proteomes" id="UP001207116"/>
    </source>
</evidence>
<protein>
    <submittedName>
        <fullName evidence="1">Uncharacterized protein</fullName>
    </submittedName>
</protein>
<dbReference type="Proteomes" id="UP001207116">
    <property type="component" value="Unassembled WGS sequence"/>
</dbReference>
<proteinExistence type="predicted"/>
<evidence type="ECO:0000313" key="1">
    <source>
        <dbReference type="EMBL" id="MCX2719865.1"/>
    </source>
</evidence>
<name>A0AAE3SNT1_9FLAO</name>
<dbReference type="AlphaFoldDB" id="A0AAE3SNT1"/>
<sequence>MDKLEAVKAFPFILNSLPESPNSKKCWSRLKSRQESLVFLMVIRFMISSLPVSELKELIEVAKSADSYPLRNSVVEDYNGLIYNIFTKVINCRYPDF</sequence>
<organism evidence="1 2">
    <name type="scientific">Lentiprolixibacter aurantiacus</name>
    <dbReference type="NCBI Taxonomy" id="2993939"/>
    <lineage>
        <taxon>Bacteria</taxon>
        <taxon>Pseudomonadati</taxon>
        <taxon>Bacteroidota</taxon>
        <taxon>Flavobacteriia</taxon>
        <taxon>Flavobacteriales</taxon>
        <taxon>Flavobacteriaceae</taxon>
        <taxon>Lentiprolixibacter</taxon>
    </lineage>
</organism>
<reference evidence="1" key="1">
    <citation type="submission" date="2022-11" db="EMBL/GenBank/DDBJ databases">
        <title>The characterization of three novel Bacteroidetes species and genomic analysis of their roles in tidal elemental geochemical cycles.</title>
        <authorList>
            <person name="Ma K.-J."/>
        </authorList>
    </citation>
    <scope>NUCLEOTIDE SEQUENCE</scope>
    <source>
        <strain evidence="1">M415</strain>
    </source>
</reference>
<accession>A0AAE3SNT1</accession>
<dbReference type="EMBL" id="JAPFQP010000003">
    <property type="protein sequence ID" value="MCX2719865.1"/>
    <property type="molecule type" value="Genomic_DNA"/>
</dbReference>
<comment type="caution">
    <text evidence="1">The sequence shown here is derived from an EMBL/GenBank/DDBJ whole genome shotgun (WGS) entry which is preliminary data.</text>
</comment>